<accession>A0A9P0D027</accession>
<evidence type="ECO:0000256" key="9">
    <source>
        <dbReference type="ARBA" id="ARBA00022723"/>
    </source>
</evidence>
<dbReference type="OrthoDB" id="6479716at2759"/>
<dbReference type="PANTHER" id="PTHR46420:SF1">
    <property type="entry name" value="BETA-1,4-GLUCURONYLTRANSFERASE 1"/>
    <property type="match status" value="1"/>
</dbReference>
<name>A0A9P0D027_9CUCU</name>
<protein>
    <recommendedName>
        <fullName evidence="5">Beta-1,4-glucuronyltransferase 1</fullName>
    </recommendedName>
    <alternativeName>
        <fullName evidence="16">I-beta-1,3-N-acetylglucosaminyltransferase</fullName>
    </alternativeName>
    <alternativeName>
        <fullName evidence="19">N-acetyllactosaminide beta-1,3-N-acetylglucosaminyltransferase</fullName>
    </alternativeName>
    <alternativeName>
        <fullName evidence="17">Poly-N-acetyllactosamine extension enzyme</fullName>
    </alternativeName>
    <alternativeName>
        <fullName evidence="18">UDP-GlcNAc:betaGal beta-1,3-N-acetylglucosaminyltransferase 1</fullName>
    </alternativeName>
</protein>
<keyword evidence="12" id="KW-0333">Golgi apparatus</keyword>
<dbReference type="PANTHER" id="PTHR46420">
    <property type="entry name" value="BETA-1,4-GLUCURONYLTRANSFERASE 1"/>
    <property type="match status" value="1"/>
</dbReference>
<evidence type="ECO:0000256" key="14">
    <source>
        <dbReference type="ARBA" id="ARBA00023180"/>
    </source>
</evidence>
<keyword evidence="14" id="KW-0325">Glycoprotein</keyword>
<keyword evidence="11" id="KW-1133">Transmembrane helix</keyword>
<evidence type="ECO:0000256" key="10">
    <source>
        <dbReference type="ARBA" id="ARBA00022968"/>
    </source>
</evidence>
<dbReference type="AlphaFoldDB" id="A0A9P0D027"/>
<evidence type="ECO:0000256" key="3">
    <source>
        <dbReference type="ARBA" id="ARBA00004922"/>
    </source>
</evidence>
<sequence>MESMFTRSYIRFYSSLRPRLHLTNKSLAVLILFLLYNAIVYRNCRTRTNLNLNLQLGRWDVQHKYKLFDNILIGDKYVLLNYQYKTCLATQGSIERLYSLIEMSEHWSGPISLATFADSEETLNSLLLYIFYLRNCHKQIKEKVNFHLILAKKKIPQKYSIHLEKLGYLHCGNSTEALKIIRRNFANTSTIFKSKQLYPQNHLRNLARKNCQSDYVFLTDIDIIPCKGMSEDLNTFLAKERCQGKCAYVVAAYELDDKVTFPQNKSVLVKMAKKGLARPFHQKVYSLNQKATDFKRWQNTKDKSTKVQVSHQVNRKFLRFYEPFYIASDVVPQHDERFIGYGYTRNSQVHEMVAAGYKFLVLSPIFICHWGLQNFSSRPRWREIETKMNEQKWRKFVKEISVKYPIKKKKGN</sequence>
<evidence type="ECO:0000256" key="7">
    <source>
        <dbReference type="ARBA" id="ARBA00022679"/>
    </source>
</evidence>
<evidence type="ECO:0000313" key="21">
    <source>
        <dbReference type="EMBL" id="CAH1111449.1"/>
    </source>
</evidence>
<keyword evidence="9" id="KW-0479">Metal-binding</keyword>
<dbReference type="GO" id="GO:0015020">
    <property type="term" value="F:glucuronosyltransferase activity"/>
    <property type="evidence" value="ECO:0007669"/>
    <property type="project" value="InterPro"/>
</dbReference>
<dbReference type="InterPro" id="IPR029044">
    <property type="entry name" value="Nucleotide-diphossugar_trans"/>
</dbReference>
<keyword evidence="6" id="KW-0328">Glycosyltransferase</keyword>
<dbReference type="Pfam" id="PF13896">
    <property type="entry name" value="Glyco_transf_49"/>
    <property type="match status" value="1"/>
</dbReference>
<evidence type="ECO:0000256" key="5">
    <source>
        <dbReference type="ARBA" id="ARBA00017962"/>
    </source>
</evidence>
<reference evidence="21" key="1">
    <citation type="submission" date="2022-01" db="EMBL/GenBank/DDBJ databases">
        <authorList>
            <person name="King R."/>
        </authorList>
    </citation>
    <scope>NUCLEOTIDE SEQUENCE</scope>
</reference>
<evidence type="ECO:0000256" key="16">
    <source>
        <dbReference type="ARBA" id="ARBA00030723"/>
    </source>
</evidence>
<evidence type="ECO:0000256" key="11">
    <source>
        <dbReference type="ARBA" id="ARBA00022989"/>
    </source>
</evidence>
<keyword evidence="22" id="KW-1185">Reference proteome</keyword>
<evidence type="ECO:0000256" key="2">
    <source>
        <dbReference type="ARBA" id="ARBA00004323"/>
    </source>
</evidence>
<dbReference type="InterPro" id="IPR043189">
    <property type="entry name" value="B4GAT1"/>
</dbReference>
<dbReference type="EMBL" id="OV651818">
    <property type="protein sequence ID" value="CAH1111449.1"/>
    <property type="molecule type" value="Genomic_DNA"/>
</dbReference>
<evidence type="ECO:0000256" key="4">
    <source>
        <dbReference type="ARBA" id="ARBA00008539"/>
    </source>
</evidence>
<organism evidence="21 22">
    <name type="scientific">Psylliodes chrysocephalus</name>
    <dbReference type="NCBI Taxonomy" id="3402493"/>
    <lineage>
        <taxon>Eukaryota</taxon>
        <taxon>Metazoa</taxon>
        <taxon>Ecdysozoa</taxon>
        <taxon>Arthropoda</taxon>
        <taxon>Hexapoda</taxon>
        <taxon>Insecta</taxon>
        <taxon>Pterygota</taxon>
        <taxon>Neoptera</taxon>
        <taxon>Endopterygota</taxon>
        <taxon>Coleoptera</taxon>
        <taxon>Polyphaga</taxon>
        <taxon>Cucujiformia</taxon>
        <taxon>Chrysomeloidea</taxon>
        <taxon>Chrysomelidae</taxon>
        <taxon>Galerucinae</taxon>
        <taxon>Alticini</taxon>
        <taxon>Psylliodes</taxon>
    </lineage>
</organism>
<evidence type="ECO:0000256" key="18">
    <source>
        <dbReference type="ARBA" id="ARBA00032181"/>
    </source>
</evidence>
<dbReference type="Gene3D" id="3.90.550.10">
    <property type="entry name" value="Spore Coat Polysaccharide Biosynthesis Protein SpsA, Chain A"/>
    <property type="match status" value="1"/>
</dbReference>
<proteinExistence type="inferred from homology"/>
<evidence type="ECO:0000256" key="20">
    <source>
        <dbReference type="ARBA" id="ARBA00047852"/>
    </source>
</evidence>
<evidence type="ECO:0000256" key="13">
    <source>
        <dbReference type="ARBA" id="ARBA00023136"/>
    </source>
</evidence>
<comment type="similarity">
    <text evidence="4">Belongs to the glycosyltransferase 49 family.</text>
</comment>
<comment type="cofactor">
    <cofactor evidence="1">
        <name>Mn(2+)</name>
        <dbReference type="ChEBI" id="CHEBI:29035"/>
    </cofactor>
</comment>
<dbReference type="GO" id="GO:0000139">
    <property type="term" value="C:Golgi membrane"/>
    <property type="evidence" value="ECO:0007669"/>
    <property type="project" value="UniProtKB-SubCell"/>
</dbReference>
<evidence type="ECO:0000256" key="15">
    <source>
        <dbReference type="ARBA" id="ARBA00023211"/>
    </source>
</evidence>
<dbReference type="GO" id="GO:0046872">
    <property type="term" value="F:metal ion binding"/>
    <property type="evidence" value="ECO:0007669"/>
    <property type="project" value="UniProtKB-KW"/>
</dbReference>
<evidence type="ECO:0000256" key="8">
    <source>
        <dbReference type="ARBA" id="ARBA00022692"/>
    </source>
</evidence>
<evidence type="ECO:0000313" key="22">
    <source>
        <dbReference type="Proteomes" id="UP001153636"/>
    </source>
</evidence>
<evidence type="ECO:0000256" key="17">
    <source>
        <dbReference type="ARBA" id="ARBA00032175"/>
    </source>
</evidence>
<dbReference type="GO" id="GO:0035269">
    <property type="term" value="P:protein O-linked glycosylation via mannose"/>
    <property type="evidence" value="ECO:0007669"/>
    <property type="project" value="TreeGrafter"/>
</dbReference>
<evidence type="ECO:0000256" key="6">
    <source>
        <dbReference type="ARBA" id="ARBA00022676"/>
    </source>
</evidence>
<keyword evidence="7" id="KW-0808">Transferase</keyword>
<keyword evidence="10" id="KW-0735">Signal-anchor</keyword>
<keyword evidence="8" id="KW-0812">Transmembrane</keyword>
<comment type="subcellular location">
    <subcellularLocation>
        <location evidence="2">Golgi apparatus membrane</location>
        <topology evidence="2">Single-pass type II membrane protein</topology>
    </subcellularLocation>
</comment>
<evidence type="ECO:0000256" key="1">
    <source>
        <dbReference type="ARBA" id="ARBA00001936"/>
    </source>
</evidence>
<comment type="catalytic activity">
    <reaction evidence="20">
        <text>3-O-[beta-D-Xyl-(1-&gt;4)-Rib-ol-P-Rib-ol-P-3-beta-D-GalNAc-(1-&gt;3)-beta-D-GlcNAc-(1-&gt;4)-(O-6-P-alpha-D-Man)]-Thr-[protein] + UDP-alpha-D-glucuronate = 3-O-[beta-D-GlcA-(1-&gt;3)-beta-D-Xyl-(1-&gt;4)-Rib-ol-P-Rib-ol-P-3-beta-D-GalNAc-(1-&gt;3)-beta-D-GlcNAc-(1-&gt;4)-(O-6-P-alpha-D-Man)]-Thr-[protein] + UDP + H(+)</text>
        <dbReference type="Rhea" id="RHEA:46860"/>
        <dbReference type="Rhea" id="RHEA-COMP:15023"/>
        <dbReference type="Rhea" id="RHEA-COMP:17482"/>
        <dbReference type="ChEBI" id="CHEBI:15378"/>
        <dbReference type="ChEBI" id="CHEBI:58052"/>
        <dbReference type="ChEBI" id="CHEBI:58223"/>
        <dbReference type="ChEBI" id="CHEBI:142405"/>
        <dbReference type="ChEBI" id="CHEBI:177336"/>
    </reaction>
</comment>
<evidence type="ECO:0000256" key="12">
    <source>
        <dbReference type="ARBA" id="ARBA00023034"/>
    </source>
</evidence>
<gene>
    <name evidence="21" type="ORF">PSYICH_LOCUS12595</name>
</gene>
<keyword evidence="15" id="KW-0464">Manganese</keyword>
<comment type="pathway">
    <text evidence="3">Protein modification; protein glycosylation.</text>
</comment>
<keyword evidence="13" id="KW-0472">Membrane</keyword>
<evidence type="ECO:0000256" key="19">
    <source>
        <dbReference type="ARBA" id="ARBA00033291"/>
    </source>
</evidence>
<dbReference type="Proteomes" id="UP001153636">
    <property type="component" value="Chromosome 6"/>
</dbReference>